<organism evidence="1 2">
    <name type="scientific">Cyphomyrmex costatus</name>
    <dbReference type="NCBI Taxonomy" id="456900"/>
    <lineage>
        <taxon>Eukaryota</taxon>
        <taxon>Metazoa</taxon>
        <taxon>Ecdysozoa</taxon>
        <taxon>Arthropoda</taxon>
        <taxon>Hexapoda</taxon>
        <taxon>Insecta</taxon>
        <taxon>Pterygota</taxon>
        <taxon>Neoptera</taxon>
        <taxon>Endopterygota</taxon>
        <taxon>Hymenoptera</taxon>
        <taxon>Apocrita</taxon>
        <taxon>Aculeata</taxon>
        <taxon>Formicoidea</taxon>
        <taxon>Formicidae</taxon>
        <taxon>Myrmicinae</taxon>
        <taxon>Cyphomyrmex</taxon>
    </lineage>
</organism>
<keyword evidence="2" id="KW-1185">Reference proteome</keyword>
<proteinExistence type="predicted"/>
<evidence type="ECO:0000313" key="2">
    <source>
        <dbReference type="Proteomes" id="UP000078542"/>
    </source>
</evidence>
<name>A0A151IMV7_9HYME</name>
<sequence>MGRETSPMSKIAVAKDSVVLDVGNRSLTYIDGTIGLSQKFMGVAIKIDHERLLHCRGEGPRREPGEL</sequence>
<dbReference type="Proteomes" id="UP000078542">
    <property type="component" value="Unassembled WGS sequence"/>
</dbReference>
<protein>
    <submittedName>
        <fullName evidence="1">Uncharacterized protein</fullName>
    </submittedName>
</protein>
<evidence type="ECO:0000313" key="1">
    <source>
        <dbReference type="EMBL" id="KYN06293.1"/>
    </source>
</evidence>
<dbReference type="AlphaFoldDB" id="A0A151IMV7"/>
<dbReference type="EMBL" id="KQ977019">
    <property type="protein sequence ID" value="KYN06293.1"/>
    <property type="molecule type" value="Genomic_DNA"/>
</dbReference>
<accession>A0A151IMV7</accession>
<gene>
    <name evidence="1" type="ORF">ALC62_02785</name>
</gene>
<reference evidence="1 2" key="1">
    <citation type="submission" date="2016-03" db="EMBL/GenBank/DDBJ databases">
        <title>Cyphomyrmex costatus WGS genome.</title>
        <authorList>
            <person name="Nygaard S."/>
            <person name="Hu H."/>
            <person name="Boomsma J."/>
            <person name="Zhang G."/>
        </authorList>
    </citation>
    <scope>NUCLEOTIDE SEQUENCE [LARGE SCALE GENOMIC DNA]</scope>
    <source>
        <strain evidence="1">MS0001</strain>
        <tissue evidence="1">Whole body</tissue>
    </source>
</reference>